<dbReference type="GO" id="GO:0008270">
    <property type="term" value="F:zinc ion binding"/>
    <property type="evidence" value="ECO:0007669"/>
    <property type="project" value="UniProtKB-KW"/>
</dbReference>
<dbReference type="PROSITE" id="PS50158">
    <property type="entry name" value="ZF_CCHC"/>
    <property type="match status" value="1"/>
</dbReference>
<feature type="zinc finger region" description="C3H1-type" evidence="1">
    <location>
        <begin position="413"/>
        <end position="442"/>
    </location>
</feature>
<organism evidence="5 6">
    <name type="scientific">Symbiodinium natans</name>
    <dbReference type="NCBI Taxonomy" id="878477"/>
    <lineage>
        <taxon>Eukaryota</taxon>
        <taxon>Sar</taxon>
        <taxon>Alveolata</taxon>
        <taxon>Dinophyceae</taxon>
        <taxon>Suessiales</taxon>
        <taxon>Symbiodiniaceae</taxon>
        <taxon>Symbiodinium</taxon>
    </lineage>
</organism>
<feature type="region of interest" description="Disordered" evidence="2">
    <location>
        <begin position="1101"/>
        <end position="1217"/>
    </location>
</feature>
<feature type="compositionally biased region" description="Low complexity" evidence="2">
    <location>
        <begin position="1150"/>
        <end position="1160"/>
    </location>
</feature>
<feature type="region of interest" description="Disordered" evidence="2">
    <location>
        <begin position="1"/>
        <end position="52"/>
    </location>
</feature>
<dbReference type="InterPro" id="IPR012337">
    <property type="entry name" value="RNaseH-like_sf"/>
</dbReference>
<keyword evidence="1" id="KW-0862">Zinc</keyword>
<dbReference type="Gene3D" id="3.30.420.10">
    <property type="entry name" value="Ribonuclease H-like superfamily/Ribonuclease H"/>
    <property type="match status" value="1"/>
</dbReference>
<dbReference type="Pfam" id="PF07727">
    <property type="entry name" value="RVT_2"/>
    <property type="match status" value="1"/>
</dbReference>
<dbReference type="PANTHER" id="PTHR11439:SF467">
    <property type="entry name" value="INTEGRASE CATALYTIC DOMAIN-CONTAINING PROTEIN"/>
    <property type="match status" value="1"/>
</dbReference>
<evidence type="ECO:0000256" key="2">
    <source>
        <dbReference type="SAM" id="MobiDB-lite"/>
    </source>
</evidence>
<evidence type="ECO:0000259" key="4">
    <source>
        <dbReference type="PROSITE" id="PS50158"/>
    </source>
</evidence>
<keyword evidence="6" id="KW-1185">Reference proteome</keyword>
<dbReference type="OrthoDB" id="434119at2759"/>
<feature type="region of interest" description="Disordered" evidence="2">
    <location>
        <begin position="1414"/>
        <end position="1442"/>
    </location>
</feature>
<evidence type="ECO:0000256" key="1">
    <source>
        <dbReference type="PROSITE-ProRule" id="PRU00723"/>
    </source>
</evidence>
<feature type="domain" description="CCHC-type" evidence="4">
    <location>
        <begin position="449"/>
        <end position="464"/>
    </location>
</feature>
<feature type="compositionally biased region" description="Polar residues" evidence="2">
    <location>
        <begin position="2413"/>
        <end position="2427"/>
    </location>
</feature>
<feature type="compositionally biased region" description="Polar residues" evidence="2">
    <location>
        <begin position="1161"/>
        <end position="1192"/>
    </location>
</feature>
<feature type="region of interest" description="Disordered" evidence="2">
    <location>
        <begin position="1483"/>
        <end position="1515"/>
    </location>
</feature>
<comment type="caution">
    <text evidence="5">The sequence shown here is derived from an EMBL/GenBank/DDBJ whole genome shotgun (WGS) entry which is preliminary data.</text>
</comment>
<dbReference type="Proteomes" id="UP000604046">
    <property type="component" value="Unassembled WGS sequence"/>
</dbReference>
<feature type="region of interest" description="Disordered" evidence="2">
    <location>
        <begin position="463"/>
        <end position="526"/>
    </location>
</feature>
<evidence type="ECO:0000313" key="6">
    <source>
        <dbReference type="Proteomes" id="UP000604046"/>
    </source>
</evidence>
<evidence type="ECO:0000259" key="3">
    <source>
        <dbReference type="PROSITE" id="PS50103"/>
    </source>
</evidence>
<feature type="compositionally biased region" description="Acidic residues" evidence="2">
    <location>
        <begin position="1113"/>
        <end position="1141"/>
    </location>
</feature>
<feature type="compositionally biased region" description="Low complexity" evidence="2">
    <location>
        <begin position="27"/>
        <end position="40"/>
    </location>
</feature>
<dbReference type="PANTHER" id="PTHR11439">
    <property type="entry name" value="GAG-POL-RELATED RETROTRANSPOSON"/>
    <property type="match status" value="1"/>
</dbReference>
<feature type="region of interest" description="Disordered" evidence="2">
    <location>
        <begin position="2407"/>
        <end position="2432"/>
    </location>
</feature>
<feature type="domain" description="C3H1-type" evidence="3">
    <location>
        <begin position="413"/>
        <end position="442"/>
    </location>
</feature>
<proteinExistence type="predicted"/>
<dbReference type="PROSITE" id="PS50103">
    <property type="entry name" value="ZF_C3H1"/>
    <property type="match status" value="1"/>
</dbReference>
<feature type="compositionally biased region" description="Polar residues" evidence="2">
    <location>
        <begin position="184"/>
        <end position="193"/>
    </location>
</feature>
<feature type="compositionally biased region" description="Basic and acidic residues" evidence="2">
    <location>
        <begin position="1241"/>
        <end position="1255"/>
    </location>
</feature>
<dbReference type="CDD" id="cd09272">
    <property type="entry name" value="RNase_HI_RT_Ty1"/>
    <property type="match status" value="1"/>
</dbReference>
<dbReference type="SUPFAM" id="SSF57756">
    <property type="entry name" value="Retrovirus zinc finger-like domains"/>
    <property type="match status" value="1"/>
</dbReference>
<feature type="region of interest" description="Disordered" evidence="2">
    <location>
        <begin position="1624"/>
        <end position="1648"/>
    </location>
</feature>
<dbReference type="InterPro" id="IPR036397">
    <property type="entry name" value="RNaseH_sf"/>
</dbReference>
<feature type="region of interest" description="Disordered" evidence="2">
    <location>
        <begin position="2528"/>
        <end position="2556"/>
    </location>
</feature>
<feature type="compositionally biased region" description="Basic and acidic residues" evidence="2">
    <location>
        <begin position="1414"/>
        <end position="1425"/>
    </location>
</feature>
<feature type="region of interest" description="Disordered" evidence="2">
    <location>
        <begin position="1234"/>
        <end position="1255"/>
    </location>
</feature>
<sequence>MEQRPRHTESSSLGSDAQQLGKPLDRPPSSGRRSSLLEGEASGPSYGATEAPVEGGALPVVQLPQAIDEGREGTSSLVAGMVEPAAGSAFLLSDDSMVASGGLEAPLPVSVEEPLSVQDADGGWRQGREQGMVAQVSARGGSLTVVRWLTRFTEMLRTTTDAAGGFQGRVLTAASARDGGRGTSVATVSSGRSSEVEGKPEESTLDLWPDERRWEFNELYGEFGDPGGGASASPRLHGGPKGRVEEFAGAIDTGEAKCNLPEAFMGTFQLRYPNPQVALESMFKQSYLSPLEALMGKYNLCYINFLVVLRGMFEMSYLNPLEIPKTMFKLSYLNPLEVPMGKYDLRYLNFLVVLEAKIVSSYHKATVVLLGMITGIRPCKATIREVLLKARSVATTSEAASQNPKGGSKGKQPTAKGACKWFAKKDEGCIKGESCKWAHEWGETQKKGRCLVCSAKGHFAKDCPTKSAEVKSNEQKERPGPKSPSKGKGKGRTEEPTAKSMSPEPEPQPTSPSTKGEPQEQEQQDLKEMLGEATKAIKTLMAAKTSLSTTSSNGTSQGAVESLQRQLDELRLKAVRVCAAEPLTNGAEEQDALIDSGATNILRPPRDEKERRDAVPVSVVLAGDTKKELMQNDVGTIIAGSDTRTQTIIPMCELVNHGWKVTWTGKKLAIKRPEFGKMRTTLRGGCPEVAKEEAKRIINHIEEKKRRELYVEVKALKAKIDAVNDREAEPWTTSLRRLVEVKDWAALAKAIETAPMFKDLPGKVKDKLFTVLEFTDEAGWNYMKNLPLTRRERRKMLKSKRWVVNLFSGKGFQDDPLATIGEGVNDERVLLNVDIEKSKAYDVTKDGIYKVLMWAAATGRLEDLLGGPPCRTFSVMRWREVPGREGPVRTGESPYGIAELTETQRERVDGDTELIAKMFLLYMVSKFATQLWVEFMKATGLDEYSFDQGALEHPARKPTTIGTNYALERLNGLVDVRVKSENAMKMDPAKLATWSRGLRREIAKAIDDRAVVSPRIKAMTAKQRLEWRRHLQADHVPFRRDCSICTQSAATGKPHRRTEYPQASLALDMAGPFKTFGRDLYEKDYKYLLVGALRVPKEFLPNQDQKKKKDEPREDLDPDEAQGEMEMAEEEELDYEPTESEGEGKGGKSGESPSQSSNPKESMQSLEGASPSQSSNPKESMQSLEGASSLQSVEERKASHLTSSEVETLEHPDQDAQKGGALKDIDEVVFQGDSGVCSSRESGESSGKKEVQEEKKKFDEQIEKLQQPVEYETLYLVRPMRGRRGAETLQAIQEMRLTIMKEGLPLHRLHSDRAREFGTRALRKWSAEVGLIHTKTSGSEPAGNATAEAAVKWTKRTVRALLTSSRASPGDWPLAAQHAAAKKWERRMRPNEPEIPAFGQEVWYKTKSYAGTGEKKAASEGDMPPRWKRASCRGPSGDVTDGHIMARDDGGLVVAKGVRVNLIDPTELEPRLLPELRGSEVKYKPPTRRAKGKTPGVLEEELEPEEGRERNLSPPERYAKECLEKENITQETLEMLMALLPHDELSRDAFSPPDPEMWAPKQWGTGAYVHGGVMGLKKNVKMFKYSTKMMAHWVRGSDCLTSEDSDALRELGFALPGDELKYLSSSESSRPSSGAANTVSSSSSKSPEVRVSAIRAVHTFEEQDQEEVKQRRKDAKVAKASIENIYTDNVEELLEKLMTDLQVVHTVRQSEAMKVLMKWKPSMKKEIDALEGKGAILRITKEEADSLEDVEYVHGKCVWTVKPPEHPEEEKGDPDRAKYKRKVRIVACGNQVEDDTLSVQDLYSAGATADIVRTVIAEAGYKRWGAAIDDIRAAFLTAPLPKGARRYILRVPKAVIAAGLAQEGECWLVQTALYGEVQRRVQRGGSASTLKPCVTDPNLFKIVAVVQEKEVVIGYVVFYVDDVLAVGEDETIKGFFSWLHSEWETSGMQWVTKEGQVRFLGMEIRRTEEGYSLSQEGYAAEIVRAHAAENEYSVLPATKEWLTMEHEMPEIPTDAEGKALFDANVKDAQQRCGELLWLSQRTRPEISFPVAIVSSCTTRDPERAVKISKKLLAYINTTRSMGLFTGKSVQDDPRDLYAFTDASFAPEGRRSHGGAMVVWRNTVLCWKSWRHSTITLSSAEAEVISVTEGAQMMEAVRATLRDMQIFPHRCVLMIDSTAALAILGGENNSWRTRHLKLKCEWLRQKVKDEAITLFIVRVTKQGESYEGASYKFASYKFAWNVASYKFAWNVASNKLKSYKFASYKFAWNVNSYKFAWNVASYKFAWNVALDMFAVAFVRITWDASIESAIVCVRVAPNMFASYKFAWNVNSYKFAWNVNSYKFAWNVNSYKFASYKFACNVASYKFAWNVADYEFTVVFYKSSKDGGGACRVLRGRRCGGIEANAVGGKGARLDSSNSSEAAATSYNKEQGREEEDWQNPMRVEWELYFLGLVTLIAVLAVWECFRECLRRGARKLPKLRDLARRQQDGPLSKKECKELSELVNRGSWLGEKDHEKLTELVARFTRHDQGASCASRGPNRAAGQAREQKRGEDGAAGARSLREAAASSWEQSMGVRQERAAESSLGNETARSVARMEVGVQADLAMVRLVQTGEPIIRVREVCPPAFFLCDGGRTVHTDKQCWGLRNIPQHERRERELCQVCARDQGVPTQF</sequence>
<dbReference type="InterPro" id="IPR000571">
    <property type="entry name" value="Znf_CCCH"/>
</dbReference>
<gene>
    <name evidence="5" type="ORF">SNAT2548_LOCUS19846</name>
</gene>
<protein>
    <recommendedName>
        <fullName evidence="7">Copia protein</fullName>
    </recommendedName>
</protein>
<feature type="compositionally biased region" description="Basic and acidic residues" evidence="2">
    <location>
        <begin position="1505"/>
        <end position="1515"/>
    </location>
</feature>
<reference evidence="5" key="1">
    <citation type="submission" date="2021-02" db="EMBL/GenBank/DDBJ databases">
        <authorList>
            <person name="Dougan E. K."/>
            <person name="Rhodes N."/>
            <person name="Thang M."/>
            <person name="Chan C."/>
        </authorList>
    </citation>
    <scope>NUCLEOTIDE SEQUENCE</scope>
</reference>
<evidence type="ECO:0000313" key="5">
    <source>
        <dbReference type="EMBL" id="CAE7365845.1"/>
    </source>
</evidence>
<name>A0A812PV14_9DINO</name>
<dbReference type="InterPro" id="IPR013103">
    <property type="entry name" value="RVT_2"/>
</dbReference>
<dbReference type="InterPro" id="IPR001878">
    <property type="entry name" value="Znf_CCHC"/>
</dbReference>
<dbReference type="EMBL" id="CAJNDS010002191">
    <property type="protein sequence ID" value="CAE7365845.1"/>
    <property type="molecule type" value="Genomic_DNA"/>
</dbReference>
<feature type="compositionally biased region" description="Basic and acidic residues" evidence="2">
    <location>
        <begin position="463"/>
        <end position="480"/>
    </location>
</feature>
<keyword evidence="1" id="KW-0863">Zinc-finger</keyword>
<feature type="region of interest" description="Disordered" evidence="2">
    <location>
        <begin position="2568"/>
        <end position="2589"/>
    </location>
</feature>
<dbReference type="GO" id="GO:0003676">
    <property type="term" value="F:nucleic acid binding"/>
    <property type="evidence" value="ECO:0007669"/>
    <property type="project" value="InterPro"/>
</dbReference>
<feature type="compositionally biased region" description="Basic and acidic residues" evidence="2">
    <location>
        <begin position="1208"/>
        <end position="1217"/>
    </location>
</feature>
<feature type="region of interest" description="Disordered" evidence="2">
    <location>
        <begin position="177"/>
        <end position="203"/>
    </location>
</feature>
<evidence type="ECO:0008006" key="7">
    <source>
        <dbReference type="Google" id="ProtNLM"/>
    </source>
</evidence>
<dbReference type="InterPro" id="IPR036875">
    <property type="entry name" value="Znf_CCHC_sf"/>
</dbReference>
<accession>A0A812PV14</accession>
<keyword evidence="1" id="KW-0479">Metal-binding</keyword>
<dbReference type="SUPFAM" id="SSF53098">
    <property type="entry name" value="Ribonuclease H-like"/>
    <property type="match status" value="1"/>
</dbReference>